<dbReference type="PROSITE" id="PS51419">
    <property type="entry name" value="RAB"/>
    <property type="match status" value="1"/>
</dbReference>
<dbReference type="Pfam" id="PF00071">
    <property type="entry name" value="Ras"/>
    <property type="match status" value="1"/>
</dbReference>
<proteinExistence type="predicted"/>
<dbReference type="Proteomes" id="UP001470230">
    <property type="component" value="Unassembled WGS sequence"/>
</dbReference>
<keyword evidence="1" id="KW-0547">Nucleotide-binding</keyword>
<dbReference type="InterPro" id="IPR050227">
    <property type="entry name" value="Rab"/>
</dbReference>
<evidence type="ECO:0000256" key="2">
    <source>
        <dbReference type="ARBA" id="ARBA00023134"/>
    </source>
</evidence>
<dbReference type="PROSITE" id="PS51420">
    <property type="entry name" value="RHO"/>
    <property type="match status" value="1"/>
</dbReference>
<evidence type="ECO:0000256" key="1">
    <source>
        <dbReference type="ARBA" id="ARBA00022741"/>
    </source>
</evidence>
<evidence type="ECO:0000313" key="3">
    <source>
        <dbReference type="EMBL" id="KAK8891730.1"/>
    </source>
</evidence>
<dbReference type="PANTHER" id="PTHR47977">
    <property type="entry name" value="RAS-RELATED PROTEIN RAB"/>
    <property type="match status" value="1"/>
</dbReference>
<organism evidence="3 4">
    <name type="scientific">Tritrichomonas musculus</name>
    <dbReference type="NCBI Taxonomy" id="1915356"/>
    <lineage>
        <taxon>Eukaryota</taxon>
        <taxon>Metamonada</taxon>
        <taxon>Parabasalia</taxon>
        <taxon>Tritrichomonadida</taxon>
        <taxon>Tritrichomonadidae</taxon>
        <taxon>Tritrichomonas</taxon>
    </lineage>
</organism>
<dbReference type="SMART" id="SM00174">
    <property type="entry name" value="RHO"/>
    <property type="match status" value="1"/>
</dbReference>
<evidence type="ECO:0000313" key="4">
    <source>
        <dbReference type="Proteomes" id="UP001470230"/>
    </source>
</evidence>
<gene>
    <name evidence="3" type="ORF">M9Y10_028950</name>
</gene>
<accession>A0ABR2KKQ9</accession>
<comment type="caution">
    <text evidence="3">The sequence shown here is derived from an EMBL/GenBank/DDBJ whole genome shotgun (WGS) entry which is preliminary data.</text>
</comment>
<dbReference type="InterPro" id="IPR005225">
    <property type="entry name" value="Small_GTP-bd"/>
</dbReference>
<dbReference type="PROSITE" id="PS51417">
    <property type="entry name" value="ARF"/>
    <property type="match status" value="1"/>
</dbReference>
<dbReference type="SMART" id="SM00177">
    <property type="entry name" value="ARF"/>
    <property type="match status" value="1"/>
</dbReference>
<sequence>MSLSQLSSGYKVSFVGDSNVGKTSIITRCNSTTFDQVTTPTVGVSNTQALIKIDEKKVSLNIWDTAGQERFRSLVPVYLHDAKCVVLVFDISQRASFESLDSWLQKIRDETDSRTQIVVCANKCDLEKDVTIPECKKWCEDNECEFYVTSAATGENIIELFQGIAILVTAPKQVPSYPTSNLELSNDRKKCC</sequence>
<dbReference type="SMART" id="SM00175">
    <property type="entry name" value="RAB"/>
    <property type="match status" value="1"/>
</dbReference>
<dbReference type="SUPFAM" id="SSF52540">
    <property type="entry name" value="P-loop containing nucleoside triphosphate hydrolases"/>
    <property type="match status" value="1"/>
</dbReference>
<protein>
    <recommendedName>
        <fullName evidence="5">Small GTP-binding protein</fullName>
    </recommendedName>
</protein>
<dbReference type="PROSITE" id="PS51421">
    <property type="entry name" value="RAS"/>
    <property type="match status" value="1"/>
</dbReference>
<keyword evidence="2" id="KW-0342">GTP-binding</keyword>
<reference evidence="3 4" key="1">
    <citation type="submission" date="2024-04" db="EMBL/GenBank/DDBJ databases">
        <title>Tritrichomonas musculus Genome.</title>
        <authorList>
            <person name="Alves-Ferreira E."/>
            <person name="Grigg M."/>
            <person name="Lorenzi H."/>
            <person name="Galac M."/>
        </authorList>
    </citation>
    <scope>NUCLEOTIDE SEQUENCE [LARGE SCALE GENOMIC DNA]</scope>
    <source>
        <strain evidence="3 4">EAF2021</strain>
    </source>
</reference>
<dbReference type="InterPro" id="IPR027417">
    <property type="entry name" value="P-loop_NTPase"/>
</dbReference>
<dbReference type="Gene3D" id="3.40.50.300">
    <property type="entry name" value="P-loop containing nucleotide triphosphate hydrolases"/>
    <property type="match status" value="1"/>
</dbReference>
<dbReference type="SMART" id="SM00173">
    <property type="entry name" value="RAS"/>
    <property type="match status" value="1"/>
</dbReference>
<dbReference type="CDD" id="cd00154">
    <property type="entry name" value="Rab"/>
    <property type="match status" value="1"/>
</dbReference>
<keyword evidence="4" id="KW-1185">Reference proteome</keyword>
<dbReference type="EMBL" id="JAPFFF010000004">
    <property type="protein sequence ID" value="KAK8891730.1"/>
    <property type="molecule type" value="Genomic_DNA"/>
</dbReference>
<dbReference type="InterPro" id="IPR001806">
    <property type="entry name" value="Small_GTPase"/>
</dbReference>
<name>A0ABR2KKQ9_9EUKA</name>
<evidence type="ECO:0008006" key="5">
    <source>
        <dbReference type="Google" id="ProtNLM"/>
    </source>
</evidence>
<dbReference type="SMART" id="SM00176">
    <property type="entry name" value="RAN"/>
    <property type="match status" value="1"/>
</dbReference>
<dbReference type="NCBIfam" id="TIGR00231">
    <property type="entry name" value="small_GTP"/>
    <property type="match status" value="1"/>
</dbReference>
<dbReference type="PRINTS" id="PR00449">
    <property type="entry name" value="RASTRNSFRMNG"/>
</dbReference>